<dbReference type="Proteomes" id="UP001595420">
    <property type="component" value="Unassembled WGS sequence"/>
</dbReference>
<name>A0ABV7BM30_9PROT</name>
<accession>A0ABV7BM30</accession>
<evidence type="ECO:0000259" key="1">
    <source>
        <dbReference type="Pfam" id="PF04909"/>
    </source>
</evidence>
<dbReference type="InterPro" id="IPR052358">
    <property type="entry name" value="Aro_Compnd_Degr_Hydrolases"/>
</dbReference>
<dbReference type="InterPro" id="IPR006680">
    <property type="entry name" value="Amidohydro-rel"/>
</dbReference>
<proteinExistence type="predicted"/>
<dbReference type="Pfam" id="PF04909">
    <property type="entry name" value="Amidohydro_2"/>
    <property type="match status" value="1"/>
</dbReference>
<dbReference type="EMBL" id="JBHRSB010000001">
    <property type="protein sequence ID" value="MFC2998692.1"/>
    <property type="molecule type" value="Genomic_DNA"/>
</dbReference>
<dbReference type="PANTHER" id="PTHR35563">
    <property type="entry name" value="BARREL METAL-DEPENDENT HYDROLASE, PUTATIVE (AFU_ORTHOLOGUE AFUA_1G16240)-RELATED"/>
    <property type="match status" value="1"/>
</dbReference>
<organism evidence="2 3">
    <name type="scientific">Falsiroseomonas tokyonensis</name>
    <dbReference type="NCBI Taxonomy" id="430521"/>
    <lineage>
        <taxon>Bacteria</taxon>
        <taxon>Pseudomonadati</taxon>
        <taxon>Pseudomonadota</taxon>
        <taxon>Alphaproteobacteria</taxon>
        <taxon>Acetobacterales</taxon>
        <taxon>Roseomonadaceae</taxon>
        <taxon>Falsiroseomonas</taxon>
    </lineage>
</organism>
<feature type="domain" description="Amidohydrolase-related" evidence="1">
    <location>
        <begin position="11"/>
        <end position="279"/>
    </location>
</feature>
<dbReference type="RefSeq" id="WP_216834203.1">
    <property type="nucleotide sequence ID" value="NZ_JAFNJS010000001.1"/>
</dbReference>
<evidence type="ECO:0000313" key="2">
    <source>
        <dbReference type="EMBL" id="MFC2998692.1"/>
    </source>
</evidence>
<sequence>MREEIPAGATDCHCHIFGPAARFPYAEPRSYTPEDETLEDYLALLDRLGLARGVIVQPSAYDRDNECTLDALKRAPDRLRGVAVVGAEATPATLRAMHRDGIRGLRANEYRRDGAAAYHGGVRLAEIEPLMPVMAELGWHLQLWIDARHLPELEPRLAELPVPIVVDHMGRMHHSHGVADPGFQALRRGVAEGRYLAKLSGTYRLGALGPDYAEAKPFHDALVAANPDALVWGTDWPHPRPDGGRPDAARLLQVFLDWTPEPALRRRILTETPARLYDFPATAD</sequence>
<evidence type="ECO:0000313" key="3">
    <source>
        <dbReference type="Proteomes" id="UP001595420"/>
    </source>
</evidence>
<reference evidence="3" key="1">
    <citation type="journal article" date="2019" name="Int. J. Syst. Evol. Microbiol.">
        <title>The Global Catalogue of Microorganisms (GCM) 10K type strain sequencing project: providing services to taxonomists for standard genome sequencing and annotation.</title>
        <authorList>
            <consortium name="The Broad Institute Genomics Platform"/>
            <consortium name="The Broad Institute Genome Sequencing Center for Infectious Disease"/>
            <person name="Wu L."/>
            <person name="Ma J."/>
        </authorList>
    </citation>
    <scope>NUCLEOTIDE SEQUENCE [LARGE SCALE GENOMIC DNA]</scope>
    <source>
        <strain evidence="3">CGMCC 1.16855</strain>
    </source>
</reference>
<comment type="caution">
    <text evidence="2">The sequence shown here is derived from an EMBL/GenBank/DDBJ whole genome shotgun (WGS) entry which is preliminary data.</text>
</comment>
<protein>
    <submittedName>
        <fullName evidence="2">Amidohydrolase family protein</fullName>
    </submittedName>
</protein>
<gene>
    <name evidence="2" type="ORF">ACFOD3_02245</name>
</gene>
<dbReference type="PANTHER" id="PTHR35563:SF2">
    <property type="entry name" value="BARREL METAL-DEPENDENT HYDROLASE, PUTATIVE (AFU_ORTHOLOGUE AFUA_1G16240)-RELATED"/>
    <property type="match status" value="1"/>
</dbReference>
<keyword evidence="3" id="KW-1185">Reference proteome</keyword>